<feature type="binding site" evidence="15">
    <location>
        <position position="464"/>
    </location>
    <ligand>
        <name>Mg(2+)</name>
        <dbReference type="ChEBI" id="CHEBI:18420"/>
        <note>shared with alpha subunit</note>
    </ligand>
</feature>
<dbReference type="GO" id="GO:0000287">
    <property type="term" value="F:magnesium ion binding"/>
    <property type="evidence" value="ECO:0007669"/>
    <property type="project" value="UniProtKB-UniRule"/>
</dbReference>
<dbReference type="Pfam" id="PF03483">
    <property type="entry name" value="B3_4"/>
    <property type="match status" value="1"/>
</dbReference>
<dbReference type="SUPFAM" id="SSF56037">
    <property type="entry name" value="PheT/TilS domain"/>
    <property type="match status" value="1"/>
</dbReference>
<dbReference type="InterPro" id="IPR012340">
    <property type="entry name" value="NA-bd_OB-fold"/>
</dbReference>
<dbReference type="EC" id="6.1.1.20" evidence="15"/>
<dbReference type="Gene3D" id="3.30.70.380">
    <property type="entry name" value="Ferrodoxin-fold anticodon-binding domain"/>
    <property type="match status" value="1"/>
</dbReference>
<accession>A0A9D1MZG6</accession>
<dbReference type="HAMAP" id="MF_00283">
    <property type="entry name" value="Phe_tRNA_synth_beta1"/>
    <property type="match status" value="1"/>
</dbReference>
<evidence type="ECO:0000256" key="14">
    <source>
        <dbReference type="ARBA" id="ARBA00049255"/>
    </source>
</evidence>
<dbReference type="Proteomes" id="UP000886748">
    <property type="component" value="Unassembled WGS sequence"/>
</dbReference>
<keyword evidence="4 15" id="KW-0963">Cytoplasm</keyword>
<comment type="catalytic activity">
    <reaction evidence="14 15">
        <text>tRNA(Phe) + L-phenylalanine + ATP = L-phenylalanyl-tRNA(Phe) + AMP + diphosphate + H(+)</text>
        <dbReference type="Rhea" id="RHEA:19413"/>
        <dbReference type="Rhea" id="RHEA-COMP:9668"/>
        <dbReference type="Rhea" id="RHEA-COMP:9699"/>
        <dbReference type="ChEBI" id="CHEBI:15378"/>
        <dbReference type="ChEBI" id="CHEBI:30616"/>
        <dbReference type="ChEBI" id="CHEBI:33019"/>
        <dbReference type="ChEBI" id="CHEBI:58095"/>
        <dbReference type="ChEBI" id="CHEBI:78442"/>
        <dbReference type="ChEBI" id="CHEBI:78531"/>
        <dbReference type="ChEBI" id="CHEBI:456215"/>
        <dbReference type="EC" id="6.1.1.20"/>
    </reaction>
</comment>
<dbReference type="GO" id="GO:0009328">
    <property type="term" value="C:phenylalanine-tRNA ligase complex"/>
    <property type="evidence" value="ECO:0007669"/>
    <property type="project" value="TreeGrafter"/>
</dbReference>
<comment type="caution">
    <text evidence="20">The sequence shown here is derived from an EMBL/GenBank/DDBJ whole genome shotgun (WGS) entry which is preliminary data.</text>
</comment>
<dbReference type="CDD" id="cd00769">
    <property type="entry name" value="PheRS_beta_core"/>
    <property type="match status" value="1"/>
</dbReference>
<keyword evidence="11 16" id="KW-0694">RNA-binding</keyword>
<dbReference type="Gene3D" id="3.30.56.10">
    <property type="match status" value="2"/>
</dbReference>
<dbReference type="Pfam" id="PF17759">
    <property type="entry name" value="tRNA_synthFbeta"/>
    <property type="match status" value="1"/>
</dbReference>
<dbReference type="SUPFAM" id="SSF54991">
    <property type="entry name" value="Anticodon-binding domain of PheRS"/>
    <property type="match status" value="1"/>
</dbReference>
<dbReference type="GO" id="GO:0000049">
    <property type="term" value="F:tRNA binding"/>
    <property type="evidence" value="ECO:0007669"/>
    <property type="project" value="UniProtKB-UniRule"/>
</dbReference>
<keyword evidence="7 15" id="KW-0479">Metal-binding</keyword>
<dbReference type="InterPro" id="IPR033714">
    <property type="entry name" value="tRNA_bind_bactPheRS"/>
</dbReference>
<dbReference type="EMBL" id="DVOD01000022">
    <property type="protein sequence ID" value="HIU92136.1"/>
    <property type="molecule type" value="Genomic_DNA"/>
</dbReference>
<dbReference type="GO" id="GO:0004826">
    <property type="term" value="F:phenylalanine-tRNA ligase activity"/>
    <property type="evidence" value="ECO:0007669"/>
    <property type="project" value="UniProtKB-UniRule"/>
</dbReference>
<evidence type="ECO:0000256" key="4">
    <source>
        <dbReference type="ARBA" id="ARBA00022490"/>
    </source>
</evidence>
<evidence type="ECO:0000256" key="10">
    <source>
        <dbReference type="ARBA" id="ARBA00022842"/>
    </source>
</evidence>
<evidence type="ECO:0000256" key="16">
    <source>
        <dbReference type="PROSITE-ProRule" id="PRU00209"/>
    </source>
</evidence>
<comment type="subcellular location">
    <subcellularLocation>
        <location evidence="1 15">Cytoplasm</location>
    </subcellularLocation>
</comment>
<dbReference type="InterPro" id="IPR036690">
    <property type="entry name" value="Fdx_antiC-bd_sf"/>
</dbReference>
<evidence type="ECO:0000256" key="9">
    <source>
        <dbReference type="ARBA" id="ARBA00022840"/>
    </source>
</evidence>
<evidence type="ECO:0000256" key="12">
    <source>
        <dbReference type="ARBA" id="ARBA00022917"/>
    </source>
</evidence>
<dbReference type="PANTHER" id="PTHR10947">
    <property type="entry name" value="PHENYLALANYL-TRNA SYNTHETASE BETA CHAIN AND LEUCINE-RICH REPEAT-CONTAINING PROTEIN 47"/>
    <property type="match status" value="1"/>
</dbReference>
<dbReference type="PANTHER" id="PTHR10947:SF0">
    <property type="entry name" value="PHENYLALANINE--TRNA LIGASE BETA SUBUNIT"/>
    <property type="match status" value="1"/>
</dbReference>
<organism evidence="20 21">
    <name type="scientific">Candidatus Limenecus avicola</name>
    <dbReference type="NCBI Taxonomy" id="2840847"/>
    <lineage>
        <taxon>Bacteria</taxon>
        <taxon>Bacillati</taxon>
        <taxon>Bacillota</taxon>
        <taxon>Clostridia</taxon>
        <taxon>Eubacteriales</taxon>
        <taxon>Clostridiaceae</taxon>
        <taxon>Clostridiaceae incertae sedis</taxon>
        <taxon>Candidatus Limenecus</taxon>
    </lineage>
</organism>
<dbReference type="Gene3D" id="3.30.930.10">
    <property type="entry name" value="Bira Bifunctional Protein, Domain 2"/>
    <property type="match status" value="1"/>
</dbReference>
<keyword evidence="12 15" id="KW-0648">Protein biosynthesis</keyword>
<evidence type="ECO:0000256" key="8">
    <source>
        <dbReference type="ARBA" id="ARBA00022741"/>
    </source>
</evidence>
<feature type="domain" description="B5" evidence="19">
    <location>
        <begin position="409"/>
        <end position="486"/>
    </location>
</feature>
<comment type="similarity">
    <text evidence="2 15">Belongs to the phenylalanyl-tRNA synthetase beta subunit family. Type 1 subfamily.</text>
</comment>
<dbReference type="FunFam" id="3.50.40.10:FF:000001">
    <property type="entry name" value="Phenylalanine--tRNA ligase beta subunit"/>
    <property type="match status" value="1"/>
</dbReference>
<keyword evidence="8 15" id="KW-0547">Nucleotide-binding</keyword>
<dbReference type="SUPFAM" id="SSF50249">
    <property type="entry name" value="Nucleic acid-binding proteins"/>
    <property type="match status" value="1"/>
</dbReference>
<dbReference type="InterPro" id="IPR009061">
    <property type="entry name" value="DNA-bd_dom_put_sf"/>
</dbReference>
<evidence type="ECO:0000313" key="21">
    <source>
        <dbReference type="Proteomes" id="UP000886748"/>
    </source>
</evidence>
<keyword evidence="13 15" id="KW-0030">Aminoacyl-tRNA synthetase</keyword>
<dbReference type="Pfam" id="PF03147">
    <property type="entry name" value="FDX-ACB"/>
    <property type="match status" value="1"/>
</dbReference>
<dbReference type="SUPFAM" id="SSF55681">
    <property type="entry name" value="Class II aaRS and biotin synthetases"/>
    <property type="match status" value="1"/>
</dbReference>
<dbReference type="InterPro" id="IPR005146">
    <property type="entry name" value="B3/B4_tRNA-bd"/>
</dbReference>
<dbReference type="GO" id="GO:0016740">
    <property type="term" value="F:transferase activity"/>
    <property type="evidence" value="ECO:0007669"/>
    <property type="project" value="UniProtKB-ARBA"/>
</dbReference>
<sequence>MKISLEWLNEFVDLTDTTPEQIAHELTMSGLEVEEIEKTGPKFSNIKTAQIKLIENHPNADKLHLVTVDLGNETKTVVCGAQNIQEGQIIPYASVGSKVLDRKTGEQFELTPAKIRGVESQGMLCSQDELGLEGLQEEDGILILNRLYDDIKLGTPVEKLLNIKEDIVLDVAPTANRGDEMSVIGVARELCAIFNKKLQFSPLQSTQDNSTDKFEVEIIDKEGCKYYSAGLLKDVVIKPSPEWMQRRLTACGIRAINNVVDITNYVLLEYGCPLHAFDKDKLNGYLCVRRAKENETIVTLDEIERKTNSDTVLIATKEHAVCVGGVFGSANSEVDDNTKNIVLEAAYFTPAQNRRSARSIGYRSEASARFERGIDIEMVKPALLRAMQLLVDLADAKVDGIVETGDNKLPEIDITLRFAQIKRILGTEIPVEKCVEIAQNLGFELLGKNEIAAKFKVPSFRRNDVYREIDLIEEISRIYGYDKIDPTLPKNTQSAEISEESRILKKVSNMLLGKGFMEAVTSSLVGEPLYKEFCVEFNDEKAVKVCNPQSEDHTMLRQSLIPSVLNVVKTNLSNGQKDFSIFETGRTYFIERETDEKDSGVTERRMLAGAMTGDINNEKWIKKPVLDFFSVKGVVQNLLELLGLENRVQFRPCNDKAFLHPGKSAKLVMLGKQPMEVGFFGEVHPILKDKEKFQQNVYVFEINLEELLKAVHTSVVRYKKLSQFPEVQRDLAFIVPESVSHEEIAKIIKKSVKSNLFNGEELFDIYQGEHIQDGFKSMAYRIKMQDKDATLTDETVEEQMTSIRNNLKKSISELSFRE</sequence>
<evidence type="ECO:0000259" key="18">
    <source>
        <dbReference type="PROSITE" id="PS51447"/>
    </source>
</evidence>
<keyword evidence="10 15" id="KW-0460">Magnesium</keyword>
<proteinExistence type="inferred from homology"/>
<feature type="binding site" evidence="15">
    <location>
        <position position="473"/>
    </location>
    <ligand>
        <name>Mg(2+)</name>
        <dbReference type="ChEBI" id="CHEBI:18420"/>
        <note>shared with alpha subunit</note>
    </ligand>
</feature>
<dbReference type="InterPro" id="IPR020825">
    <property type="entry name" value="Phe-tRNA_synthase-like_B3/B4"/>
</dbReference>
<evidence type="ECO:0000256" key="11">
    <source>
        <dbReference type="ARBA" id="ARBA00022884"/>
    </source>
</evidence>
<protein>
    <recommendedName>
        <fullName evidence="15">Phenylalanine--tRNA ligase beta subunit</fullName>
        <ecNumber evidence="15">6.1.1.20</ecNumber>
    </recommendedName>
    <alternativeName>
        <fullName evidence="15">Phenylalanyl-tRNA synthetase beta subunit</fullName>
        <shortName evidence="15">PheRS</shortName>
    </alternativeName>
</protein>
<dbReference type="InterPro" id="IPR045864">
    <property type="entry name" value="aa-tRNA-synth_II/BPL/LPL"/>
</dbReference>
<dbReference type="SMART" id="SM00896">
    <property type="entry name" value="FDX-ACB"/>
    <property type="match status" value="1"/>
</dbReference>
<dbReference type="SMART" id="SM00874">
    <property type="entry name" value="B5"/>
    <property type="match status" value="1"/>
</dbReference>
<feature type="domain" description="FDX-ACB" evidence="18">
    <location>
        <begin position="722"/>
        <end position="817"/>
    </location>
</feature>
<dbReference type="Pfam" id="PF03484">
    <property type="entry name" value="B5"/>
    <property type="match status" value="1"/>
</dbReference>
<name>A0A9D1MZG6_9CLOT</name>
<evidence type="ECO:0000256" key="13">
    <source>
        <dbReference type="ARBA" id="ARBA00023146"/>
    </source>
</evidence>
<dbReference type="SUPFAM" id="SSF46955">
    <property type="entry name" value="Putative DNA-binding domain"/>
    <property type="match status" value="1"/>
</dbReference>
<dbReference type="InterPro" id="IPR005121">
    <property type="entry name" value="Fdx_antiC-bd"/>
</dbReference>
<evidence type="ECO:0000256" key="2">
    <source>
        <dbReference type="ARBA" id="ARBA00008653"/>
    </source>
</evidence>
<dbReference type="Gene3D" id="2.40.50.140">
    <property type="entry name" value="Nucleic acid-binding proteins"/>
    <property type="match status" value="1"/>
</dbReference>
<dbReference type="Gene3D" id="3.50.40.10">
    <property type="entry name" value="Phenylalanyl-trna Synthetase, Chain B, domain 3"/>
    <property type="match status" value="1"/>
</dbReference>
<dbReference type="PROSITE" id="PS50886">
    <property type="entry name" value="TRBD"/>
    <property type="match status" value="1"/>
</dbReference>
<evidence type="ECO:0000259" key="19">
    <source>
        <dbReference type="PROSITE" id="PS51483"/>
    </source>
</evidence>
<gene>
    <name evidence="15" type="primary">pheT</name>
    <name evidence="20" type="ORF">IAD26_03260</name>
</gene>
<feature type="domain" description="TRNA-binding" evidence="17">
    <location>
        <begin position="40"/>
        <end position="158"/>
    </location>
</feature>
<dbReference type="GO" id="GO:0140096">
    <property type="term" value="F:catalytic activity, acting on a protein"/>
    <property type="evidence" value="ECO:0007669"/>
    <property type="project" value="UniProtKB-ARBA"/>
</dbReference>
<dbReference type="InterPro" id="IPR041616">
    <property type="entry name" value="PheRS_beta_core"/>
</dbReference>
<dbReference type="SMART" id="SM00873">
    <property type="entry name" value="B3_4"/>
    <property type="match status" value="1"/>
</dbReference>
<keyword evidence="5 16" id="KW-0820">tRNA-binding</keyword>
<comment type="subunit">
    <text evidence="3 15">Tetramer of two alpha and two beta subunits.</text>
</comment>
<evidence type="ECO:0000256" key="15">
    <source>
        <dbReference type="HAMAP-Rule" id="MF_00283"/>
    </source>
</evidence>
<dbReference type="PROSITE" id="PS51483">
    <property type="entry name" value="B5"/>
    <property type="match status" value="1"/>
</dbReference>
<evidence type="ECO:0000256" key="7">
    <source>
        <dbReference type="ARBA" id="ARBA00022723"/>
    </source>
</evidence>
<evidence type="ECO:0000256" key="6">
    <source>
        <dbReference type="ARBA" id="ARBA00022598"/>
    </source>
</evidence>
<dbReference type="PROSITE" id="PS51447">
    <property type="entry name" value="FDX_ACB"/>
    <property type="match status" value="1"/>
</dbReference>
<dbReference type="InterPro" id="IPR045060">
    <property type="entry name" value="Phe-tRNA-ligase_IIc_bsu"/>
</dbReference>
<evidence type="ECO:0000259" key="17">
    <source>
        <dbReference type="PROSITE" id="PS50886"/>
    </source>
</evidence>
<dbReference type="InterPro" id="IPR004532">
    <property type="entry name" value="Phe-tRNA-ligase_IIc_bsu_bact"/>
</dbReference>
<keyword evidence="9 15" id="KW-0067">ATP-binding</keyword>
<evidence type="ECO:0000256" key="1">
    <source>
        <dbReference type="ARBA" id="ARBA00004496"/>
    </source>
</evidence>
<evidence type="ECO:0000256" key="5">
    <source>
        <dbReference type="ARBA" id="ARBA00022555"/>
    </source>
</evidence>
<dbReference type="InterPro" id="IPR005147">
    <property type="entry name" value="tRNA_synthase_B5-dom"/>
</dbReference>
<dbReference type="NCBIfam" id="TIGR00472">
    <property type="entry name" value="pheT_bact"/>
    <property type="match status" value="1"/>
</dbReference>
<dbReference type="InterPro" id="IPR002547">
    <property type="entry name" value="tRNA-bd_dom"/>
</dbReference>
<dbReference type="CDD" id="cd02796">
    <property type="entry name" value="tRNA_bind_bactPheRS"/>
    <property type="match status" value="1"/>
</dbReference>
<dbReference type="AlphaFoldDB" id="A0A9D1MZG6"/>
<reference evidence="20" key="1">
    <citation type="submission" date="2020-10" db="EMBL/GenBank/DDBJ databases">
        <authorList>
            <person name="Gilroy R."/>
        </authorList>
    </citation>
    <scope>NUCLEOTIDE SEQUENCE</scope>
    <source>
        <strain evidence="20">CHK154-7741</strain>
    </source>
</reference>
<feature type="binding site" evidence="15">
    <location>
        <position position="470"/>
    </location>
    <ligand>
        <name>Mg(2+)</name>
        <dbReference type="ChEBI" id="CHEBI:18420"/>
        <note>shared with alpha subunit</note>
    </ligand>
</feature>
<feature type="binding site" evidence="15">
    <location>
        <position position="474"/>
    </location>
    <ligand>
        <name>Mg(2+)</name>
        <dbReference type="ChEBI" id="CHEBI:18420"/>
        <note>shared with alpha subunit</note>
    </ligand>
</feature>
<reference evidence="20" key="2">
    <citation type="journal article" date="2021" name="PeerJ">
        <title>Extensive microbial diversity within the chicken gut microbiome revealed by metagenomics and culture.</title>
        <authorList>
            <person name="Gilroy R."/>
            <person name="Ravi A."/>
            <person name="Getino M."/>
            <person name="Pursley I."/>
            <person name="Horton D.L."/>
            <person name="Alikhan N.F."/>
            <person name="Baker D."/>
            <person name="Gharbi K."/>
            <person name="Hall N."/>
            <person name="Watson M."/>
            <person name="Adriaenssens E.M."/>
            <person name="Foster-Nyarko E."/>
            <person name="Jarju S."/>
            <person name="Secka A."/>
            <person name="Antonio M."/>
            <person name="Oren A."/>
            <person name="Chaudhuri R.R."/>
            <person name="La Ragione R."/>
            <person name="Hildebrand F."/>
            <person name="Pallen M.J."/>
        </authorList>
    </citation>
    <scope>NUCLEOTIDE SEQUENCE</scope>
    <source>
        <strain evidence="20">CHK154-7741</strain>
    </source>
</reference>
<dbReference type="GO" id="GO:0006432">
    <property type="term" value="P:phenylalanyl-tRNA aminoacylation"/>
    <property type="evidence" value="ECO:0007669"/>
    <property type="project" value="UniProtKB-UniRule"/>
</dbReference>
<dbReference type="Pfam" id="PF01588">
    <property type="entry name" value="tRNA_bind"/>
    <property type="match status" value="1"/>
</dbReference>
<dbReference type="GO" id="GO:0005524">
    <property type="term" value="F:ATP binding"/>
    <property type="evidence" value="ECO:0007669"/>
    <property type="project" value="UniProtKB-UniRule"/>
</dbReference>
<keyword evidence="6 15" id="KW-0436">Ligase</keyword>
<evidence type="ECO:0000313" key="20">
    <source>
        <dbReference type="EMBL" id="HIU92136.1"/>
    </source>
</evidence>
<comment type="cofactor">
    <cofactor evidence="15">
        <name>Mg(2+)</name>
        <dbReference type="ChEBI" id="CHEBI:18420"/>
    </cofactor>
    <text evidence="15">Binds 2 magnesium ions per tetramer.</text>
</comment>
<evidence type="ECO:0000256" key="3">
    <source>
        <dbReference type="ARBA" id="ARBA00011209"/>
    </source>
</evidence>